<feature type="transmembrane region" description="Helical" evidence="2">
    <location>
        <begin position="46"/>
        <end position="66"/>
    </location>
</feature>
<dbReference type="RefSeq" id="WP_376808351.1">
    <property type="nucleotide sequence ID" value="NZ_JBHTAC010000026.1"/>
</dbReference>
<accession>A0ABW2H339</accession>
<feature type="region of interest" description="Disordered" evidence="1">
    <location>
        <begin position="69"/>
        <end position="101"/>
    </location>
</feature>
<keyword evidence="2" id="KW-0812">Transmembrane</keyword>
<name>A0ABW2H339_9ACTN</name>
<reference evidence="4" key="1">
    <citation type="journal article" date="2019" name="Int. J. Syst. Evol. Microbiol.">
        <title>The Global Catalogue of Microorganisms (GCM) 10K type strain sequencing project: providing services to taxonomists for standard genome sequencing and annotation.</title>
        <authorList>
            <consortium name="The Broad Institute Genomics Platform"/>
            <consortium name="The Broad Institute Genome Sequencing Center for Infectious Disease"/>
            <person name="Wu L."/>
            <person name="Ma J."/>
        </authorList>
    </citation>
    <scope>NUCLEOTIDE SEQUENCE [LARGE SCALE GENOMIC DNA]</scope>
    <source>
        <strain evidence="4">CGMCC 1.9106</strain>
    </source>
</reference>
<keyword evidence="2" id="KW-0472">Membrane</keyword>
<dbReference type="EMBL" id="JBHTAC010000026">
    <property type="protein sequence ID" value="MFC7245422.1"/>
    <property type="molecule type" value="Genomic_DNA"/>
</dbReference>
<proteinExistence type="predicted"/>
<keyword evidence="4" id="KW-1185">Reference proteome</keyword>
<comment type="caution">
    <text evidence="3">The sequence shown here is derived from an EMBL/GenBank/DDBJ whole genome shotgun (WGS) entry which is preliminary data.</text>
</comment>
<evidence type="ECO:0000313" key="3">
    <source>
        <dbReference type="EMBL" id="MFC7245422.1"/>
    </source>
</evidence>
<evidence type="ECO:0000256" key="1">
    <source>
        <dbReference type="SAM" id="MobiDB-lite"/>
    </source>
</evidence>
<organism evidence="3 4">
    <name type="scientific">Catellatospora aurea</name>
    <dbReference type="NCBI Taxonomy" id="1337874"/>
    <lineage>
        <taxon>Bacteria</taxon>
        <taxon>Bacillati</taxon>
        <taxon>Actinomycetota</taxon>
        <taxon>Actinomycetes</taxon>
        <taxon>Micromonosporales</taxon>
        <taxon>Micromonosporaceae</taxon>
        <taxon>Catellatospora</taxon>
    </lineage>
</organism>
<dbReference type="Proteomes" id="UP001596392">
    <property type="component" value="Unassembled WGS sequence"/>
</dbReference>
<gene>
    <name evidence="3" type="ORF">ACFQO7_23350</name>
</gene>
<feature type="compositionally biased region" description="Low complexity" evidence="1">
    <location>
        <begin position="75"/>
        <end position="90"/>
    </location>
</feature>
<protein>
    <submittedName>
        <fullName evidence="3">Uncharacterized protein</fullName>
    </submittedName>
</protein>
<sequence length="400" mass="41671">MSEYEHDDVLWSAVDSYRADTDPLIRPTGTAAAYATVRHRKRARSVGVAASALVAVLVGGVAISALGGPGPTGPTPGNTAGTSPTASPSPTTDPSPLPVATGGALHGLADAVLDLPARKVSGEDCPTGPKQFRDGKAGAKVWIDSAVQTDLDADGTPEQVALIYCRPGEIPLGQVVAFRRDRDGFTTLGVVVQVETPLALPPQQTPMTVERITKLAGDSSGEIQVEVGNLETTYSDLSGGPIGLYQWRSYRWNGSAFAQSGGSPSFMADTDLVPQNAVLSRPDVSPISGGGTQVEVRVTVERVSSALAPVTVLVSVANAPGVTVVGEAASAPRVAGETCAEGAQQWVRCDADRGHPYAFFTFRLTLPAGMTISELRRDLGDSWIYVRIGDQELARLAATL</sequence>
<keyword evidence="2" id="KW-1133">Transmembrane helix</keyword>
<evidence type="ECO:0000256" key="2">
    <source>
        <dbReference type="SAM" id="Phobius"/>
    </source>
</evidence>
<evidence type="ECO:0000313" key="4">
    <source>
        <dbReference type="Proteomes" id="UP001596392"/>
    </source>
</evidence>